<dbReference type="GO" id="GO:0061522">
    <property type="term" value="F:1,4-dihydroxy-2-naphthoyl-CoA thioesterase activity"/>
    <property type="evidence" value="ECO:0007669"/>
    <property type="project" value="TreeGrafter"/>
</dbReference>
<evidence type="ECO:0000313" key="3">
    <source>
        <dbReference type="EMBL" id="AGA69285.1"/>
    </source>
</evidence>
<gene>
    <name evidence="3" type="ordered locus">Desdi_1835</name>
</gene>
<evidence type="ECO:0000259" key="2">
    <source>
        <dbReference type="Pfam" id="PF03061"/>
    </source>
</evidence>
<dbReference type="OrthoDB" id="9798208at2"/>
<protein>
    <recommendedName>
        <fullName evidence="2">Thioesterase domain-containing protein</fullName>
    </recommendedName>
</protein>
<dbReference type="InterPro" id="IPR029069">
    <property type="entry name" value="HotDog_dom_sf"/>
</dbReference>
<keyword evidence="1" id="KW-0378">Hydrolase</keyword>
<dbReference type="InterPro" id="IPR003736">
    <property type="entry name" value="PAAI_dom"/>
</dbReference>
<name>L0F8C2_DESDL</name>
<dbReference type="eggNOG" id="COG2050">
    <property type="taxonomic scope" value="Bacteria"/>
</dbReference>
<dbReference type="SUPFAM" id="SSF54637">
    <property type="entry name" value="Thioesterase/thiol ester dehydrase-isomerase"/>
    <property type="match status" value="1"/>
</dbReference>
<evidence type="ECO:0000313" key="4">
    <source>
        <dbReference type="Proteomes" id="UP000010797"/>
    </source>
</evidence>
<dbReference type="Pfam" id="PF03061">
    <property type="entry name" value="4HBT"/>
    <property type="match status" value="1"/>
</dbReference>
<evidence type="ECO:0000256" key="1">
    <source>
        <dbReference type="ARBA" id="ARBA00022801"/>
    </source>
</evidence>
<accession>L0F8C2</accession>
<sequence length="143" mass="15708">MIHLRKEVTPEYLNGLGKEFLPELLNVEIVSLEEGRLTGSMEISHFHMAPNGYLHAASIIALADTCCGYGTAAHLPEGALGFTTIELKSNHLSTQRDGKILCVSTAQHIGRTTQVWDAIVTSAETGKKIAMFRCTQMILWPKN</sequence>
<dbReference type="KEGG" id="ddl:Desdi_1835"/>
<proteinExistence type="predicted"/>
<dbReference type="HOGENOM" id="CLU_089876_13_4_9"/>
<dbReference type="PANTHER" id="PTHR43240:SF8">
    <property type="entry name" value="PHENYLACETIC ACID DEGRADATION-RELATED PROTEIN"/>
    <property type="match status" value="1"/>
</dbReference>
<dbReference type="CDD" id="cd03443">
    <property type="entry name" value="PaaI_thioesterase"/>
    <property type="match status" value="1"/>
</dbReference>
<reference evidence="4" key="1">
    <citation type="submission" date="2012-02" db="EMBL/GenBank/DDBJ databases">
        <title>Complete sequence of Desulfitobacterium dichloroeliminans LMG P-21439.</title>
        <authorList>
            <person name="Lucas S."/>
            <person name="Han J."/>
            <person name="Lapidus A."/>
            <person name="Cheng J.-F."/>
            <person name="Goodwin L."/>
            <person name="Pitluck S."/>
            <person name="Peters L."/>
            <person name="Ovchinnikova G."/>
            <person name="Teshima H."/>
            <person name="Detter J.C."/>
            <person name="Han C."/>
            <person name="Tapia R."/>
            <person name="Land M."/>
            <person name="Hauser L."/>
            <person name="Kyrpides N."/>
            <person name="Ivanova N."/>
            <person name="Pagani I."/>
            <person name="Kruse T."/>
            <person name="de Vos W.M."/>
            <person name="Boon N."/>
            <person name="Smidt H."/>
            <person name="Woyke T."/>
        </authorList>
    </citation>
    <scope>NUCLEOTIDE SEQUENCE [LARGE SCALE GENOMIC DNA]</scope>
    <source>
        <strain evidence="4">LMG P-21439 / DCA1</strain>
    </source>
</reference>
<feature type="domain" description="Thioesterase" evidence="2">
    <location>
        <begin position="51"/>
        <end position="126"/>
    </location>
</feature>
<dbReference type="Gene3D" id="3.10.129.10">
    <property type="entry name" value="Hotdog Thioesterase"/>
    <property type="match status" value="1"/>
</dbReference>
<dbReference type="EMBL" id="CP003344">
    <property type="protein sequence ID" value="AGA69285.1"/>
    <property type="molecule type" value="Genomic_DNA"/>
</dbReference>
<organism evidence="3 4">
    <name type="scientific">Desulfitobacterium dichloroeliminans (strain LMG P-21439 / DCA1)</name>
    <dbReference type="NCBI Taxonomy" id="871963"/>
    <lineage>
        <taxon>Bacteria</taxon>
        <taxon>Bacillati</taxon>
        <taxon>Bacillota</taxon>
        <taxon>Clostridia</taxon>
        <taxon>Eubacteriales</taxon>
        <taxon>Desulfitobacteriaceae</taxon>
        <taxon>Desulfitobacterium</taxon>
    </lineage>
</organism>
<dbReference type="RefSeq" id="WP_015262275.1">
    <property type="nucleotide sequence ID" value="NC_019903.1"/>
</dbReference>
<dbReference type="NCBIfam" id="TIGR00369">
    <property type="entry name" value="unchar_dom_1"/>
    <property type="match status" value="1"/>
</dbReference>
<dbReference type="AlphaFoldDB" id="L0F8C2"/>
<dbReference type="STRING" id="871963.Desdi_1835"/>
<dbReference type="PANTHER" id="PTHR43240">
    <property type="entry name" value="1,4-DIHYDROXY-2-NAPHTHOYL-COA THIOESTERASE 1"/>
    <property type="match status" value="1"/>
</dbReference>
<dbReference type="GO" id="GO:0005829">
    <property type="term" value="C:cytosol"/>
    <property type="evidence" value="ECO:0007669"/>
    <property type="project" value="TreeGrafter"/>
</dbReference>
<dbReference type="InterPro" id="IPR006683">
    <property type="entry name" value="Thioestr_dom"/>
</dbReference>
<dbReference type="Proteomes" id="UP000010797">
    <property type="component" value="Chromosome"/>
</dbReference>
<keyword evidence="4" id="KW-1185">Reference proteome</keyword>